<dbReference type="AlphaFoldDB" id="A0A9W4TWM0"/>
<comment type="similarity">
    <text evidence="2">Belongs to the mitochondrion-specific ribosomal protein mL67 family.</text>
</comment>
<dbReference type="GO" id="GO:0003697">
    <property type="term" value="F:single-stranded DNA binding"/>
    <property type="evidence" value="ECO:0007669"/>
    <property type="project" value="InterPro"/>
</dbReference>
<reference evidence="10" key="1">
    <citation type="submission" date="2022-12" db="EMBL/GenBank/DDBJ databases">
        <authorList>
            <person name="Brejova B."/>
        </authorList>
    </citation>
    <scope>NUCLEOTIDE SEQUENCE</scope>
</reference>
<evidence type="ECO:0000256" key="5">
    <source>
        <dbReference type="ARBA" id="ARBA00023128"/>
    </source>
</evidence>
<dbReference type="GO" id="GO:0005840">
    <property type="term" value="C:ribosome"/>
    <property type="evidence" value="ECO:0007669"/>
    <property type="project" value="UniProtKB-KW"/>
</dbReference>
<dbReference type="GO" id="GO:0005739">
    <property type="term" value="C:mitochondrion"/>
    <property type="evidence" value="ECO:0007669"/>
    <property type="project" value="UniProtKB-SubCell"/>
</dbReference>
<evidence type="ECO:0000256" key="9">
    <source>
        <dbReference type="ARBA" id="ARBA00035511"/>
    </source>
</evidence>
<organism evidence="10 11">
    <name type="scientific">Candida verbasci</name>
    <dbReference type="NCBI Taxonomy" id="1227364"/>
    <lineage>
        <taxon>Eukaryota</taxon>
        <taxon>Fungi</taxon>
        <taxon>Dikarya</taxon>
        <taxon>Ascomycota</taxon>
        <taxon>Saccharomycotina</taxon>
        <taxon>Pichiomycetes</taxon>
        <taxon>Debaryomycetaceae</taxon>
        <taxon>Candida/Lodderomyces clade</taxon>
        <taxon>Candida</taxon>
    </lineage>
</organism>
<keyword evidence="6" id="KW-0804">Transcription</keyword>
<dbReference type="Pfam" id="PF12829">
    <property type="entry name" value="Mhr1"/>
    <property type="match status" value="1"/>
</dbReference>
<comment type="subcellular location">
    <subcellularLocation>
        <location evidence="1">Mitochondrion</location>
    </subcellularLocation>
</comment>
<keyword evidence="3" id="KW-0689">Ribosomal protein</keyword>
<evidence type="ECO:0000313" key="10">
    <source>
        <dbReference type="EMBL" id="CAI5757906.1"/>
    </source>
</evidence>
<evidence type="ECO:0000256" key="2">
    <source>
        <dbReference type="ARBA" id="ARBA00010741"/>
    </source>
</evidence>
<dbReference type="InterPro" id="IPR024629">
    <property type="entry name" value="Ribosomal_mL67"/>
</dbReference>
<keyword evidence="5" id="KW-0496">Mitochondrion</keyword>
<dbReference type="GO" id="GO:1990904">
    <property type="term" value="C:ribonucleoprotein complex"/>
    <property type="evidence" value="ECO:0007669"/>
    <property type="project" value="UniProtKB-KW"/>
</dbReference>
<evidence type="ECO:0000256" key="8">
    <source>
        <dbReference type="ARBA" id="ARBA00035185"/>
    </source>
</evidence>
<evidence type="ECO:0000256" key="7">
    <source>
        <dbReference type="ARBA" id="ARBA00023274"/>
    </source>
</evidence>
<keyword evidence="4" id="KW-0805">Transcription regulation</keyword>
<sequence length="242" mass="28917">MKSRAEKKMRKFLIEQLRQRKQNGARLAQGKKKTESDLIESNLAPQVFLFKNLFSGQVLYSQVPAFHQDQIESQFQLPNWQNRKPSRRQDLWRIMCIANFKNYEYAIAAFTGLLDLRRTRDIIQKQQAMDMRKKNDDGNIWYSGQYRPTYAQEAIADLSHVIDEFELDETRLYWENEFRKGENKYWNLELVQHETLPIYSPKDQSIMLEIMKDKAMEAFKIQREEFDQTDQTDQTETIPTTV</sequence>
<accession>A0A9W4TWM0</accession>
<dbReference type="GO" id="GO:0000150">
    <property type="term" value="F:DNA strand exchange activity"/>
    <property type="evidence" value="ECO:0007669"/>
    <property type="project" value="InterPro"/>
</dbReference>
<dbReference type="PANTHER" id="PTHR28184">
    <property type="entry name" value="MITOCHONDRIAL HOMOLOGOUS RECOMBINATION PROTEIN 1"/>
    <property type="match status" value="1"/>
</dbReference>
<evidence type="ECO:0000256" key="1">
    <source>
        <dbReference type="ARBA" id="ARBA00004173"/>
    </source>
</evidence>
<gene>
    <name evidence="10" type="ORF">CANVERA_P2418</name>
</gene>
<dbReference type="PANTHER" id="PTHR28184:SF1">
    <property type="entry name" value="LARGE RIBOSOMAL SUBUNIT PROTEIN ML67"/>
    <property type="match status" value="1"/>
</dbReference>
<evidence type="ECO:0000256" key="6">
    <source>
        <dbReference type="ARBA" id="ARBA00023163"/>
    </source>
</evidence>
<keyword evidence="11" id="KW-1185">Reference proteome</keyword>
<evidence type="ECO:0000256" key="4">
    <source>
        <dbReference type="ARBA" id="ARBA00023015"/>
    </source>
</evidence>
<dbReference type="OrthoDB" id="5333655at2759"/>
<evidence type="ECO:0000256" key="3">
    <source>
        <dbReference type="ARBA" id="ARBA00022980"/>
    </source>
</evidence>
<dbReference type="Proteomes" id="UP001152885">
    <property type="component" value="Unassembled WGS sequence"/>
</dbReference>
<evidence type="ECO:0000313" key="11">
    <source>
        <dbReference type="Proteomes" id="UP001152885"/>
    </source>
</evidence>
<dbReference type="GO" id="GO:0003735">
    <property type="term" value="F:structural constituent of ribosome"/>
    <property type="evidence" value="ECO:0007669"/>
    <property type="project" value="TreeGrafter"/>
</dbReference>
<name>A0A9W4TWM0_9ASCO</name>
<comment type="caution">
    <text evidence="10">The sequence shown here is derived from an EMBL/GenBank/DDBJ whole genome shotgun (WGS) entry which is preliminary data.</text>
</comment>
<dbReference type="EMBL" id="CANTUO010000002">
    <property type="protein sequence ID" value="CAI5757906.1"/>
    <property type="molecule type" value="Genomic_DNA"/>
</dbReference>
<proteinExistence type="inferred from homology"/>
<keyword evidence="7" id="KW-0687">Ribonucleoprotein</keyword>
<protein>
    <recommendedName>
        <fullName evidence="8">Large ribosomal subunit protein mL67</fullName>
    </recommendedName>
    <alternativeName>
        <fullName evidence="9">Mitochondrial homologous recombination protein 1</fullName>
    </alternativeName>
</protein>